<evidence type="ECO:0000313" key="2">
    <source>
        <dbReference type="EMBL" id="BAJ49573.1"/>
    </source>
</evidence>
<dbReference type="PANTHER" id="PTHR11365:SF23">
    <property type="entry name" value="HYPOTHETICAL 5-OXOPROLINASE (EUROFUNG)-RELATED"/>
    <property type="match status" value="1"/>
</dbReference>
<gene>
    <name evidence="2" type="ORF">HGMM_F01A09C02</name>
</gene>
<protein>
    <submittedName>
        <fullName evidence="2">N-methylhydantoinase B</fullName>
        <ecNumber evidence="2">3.5.2.14</ecNumber>
    </submittedName>
</protein>
<evidence type="ECO:0000259" key="1">
    <source>
        <dbReference type="Pfam" id="PF02538"/>
    </source>
</evidence>
<dbReference type="GO" id="GO:0047423">
    <property type="term" value="F:N-methylhydantoinase (ATP-hydrolyzing) activity"/>
    <property type="evidence" value="ECO:0007669"/>
    <property type="project" value="UniProtKB-EC"/>
</dbReference>
<accession>E6NB67</accession>
<proteinExistence type="predicted"/>
<dbReference type="GO" id="GO:0017168">
    <property type="term" value="F:5-oxoprolinase (ATP-hydrolyzing) activity"/>
    <property type="evidence" value="ECO:0007669"/>
    <property type="project" value="TreeGrafter"/>
</dbReference>
<keyword evidence="2" id="KW-0378">Hydrolase</keyword>
<dbReference type="InterPro" id="IPR045079">
    <property type="entry name" value="Oxoprolinase-like"/>
</dbReference>
<dbReference type="PANTHER" id="PTHR11365">
    <property type="entry name" value="5-OXOPROLINASE RELATED"/>
    <property type="match status" value="1"/>
</dbReference>
<dbReference type="AlphaFoldDB" id="E6NB67"/>
<feature type="domain" description="Hydantoinase B/oxoprolinase" evidence="1">
    <location>
        <begin position="6"/>
        <end position="528"/>
    </location>
</feature>
<dbReference type="GO" id="GO:0005829">
    <property type="term" value="C:cytosol"/>
    <property type="evidence" value="ECO:0007669"/>
    <property type="project" value="TreeGrafter"/>
</dbReference>
<dbReference type="EC" id="3.5.2.14" evidence="2"/>
<reference evidence="2" key="2">
    <citation type="journal article" date="2011" name="Nucleic Acids Res.">
        <title>Insights into the evolution of Archaea and eukaryotic protein modifier systems revealed by the genome of a novel archaeal group.</title>
        <authorList>
            <person name="Nunoura T."/>
            <person name="Takaki Y."/>
            <person name="Kakuta J."/>
            <person name="Nishi S."/>
            <person name="Sugahara J."/>
            <person name="Kazama H."/>
            <person name="Chee G."/>
            <person name="Hattori M."/>
            <person name="Kanai A."/>
            <person name="Atomi H."/>
            <person name="Takai K."/>
            <person name="Takami H."/>
        </authorList>
    </citation>
    <scope>NUCLEOTIDE SEQUENCE</scope>
</reference>
<dbReference type="EMBL" id="AP011897">
    <property type="protein sequence ID" value="BAJ49573.1"/>
    <property type="molecule type" value="Genomic_DNA"/>
</dbReference>
<name>E6NB67_CALS0</name>
<dbReference type="Pfam" id="PF02538">
    <property type="entry name" value="Hydantoinase_B"/>
    <property type="match status" value="1"/>
</dbReference>
<organism evidence="2">
    <name type="scientific">Caldiarchaeum subterraneum</name>
    <dbReference type="NCBI Taxonomy" id="311458"/>
    <lineage>
        <taxon>Archaea</taxon>
        <taxon>Nitrososphaerota</taxon>
        <taxon>Candidatus Caldarchaeales</taxon>
        <taxon>Candidatus Caldarchaeaceae</taxon>
        <taxon>Candidatus Caldarchaeum</taxon>
    </lineage>
</organism>
<dbReference type="InterPro" id="IPR003692">
    <property type="entry name" value="Hydantoinase_B"/>
</dbReference>
<reference evidence="2" key="1">
    <citation type="journal article" date="2005" name="Environ. Microbiol.">
        <title>Genetic and functional properties of uncultivated thermophilic crenarchaeotes from a subsurface gold mine as revealed by analysis of genome fragments.</title>
        <authorList>
            <person name="Nunoura T."/>
            <person name="Hirayama H."/>
            <person name="Takami H."/>
            <person name="Oida H."/>
            <person name="Nishi S."/>
            <person name="Shimamura S."/>
            <person name="Suzuki Y."/>
            <person name="Inagaki F."/>
            <person name="Takai K."/>
            <person name="Nealson K.H."/>
            <person name="Horikoshi K."/>
        </authorList>
    </citation>
    <scope>NUCLEOTIDE SEQUENCE</scope>
</reference>
<sequence length="566" mass="61855">MMSEIDPFTLEVVKNSLIAIAEEEFIVFGRTSKSPVIYEVLDYAVAITNNKGELVAQANGVPGFLGVLDLAVKDCIKKYGINGFSEGDIIITNIPYSHGTHLNDVTLISPVFYDSQLIAFSVNKGHWSEVGGMRFGSWTTDSTEIYQEGLQFPLLKLYNAGEPNRDLFDLIRTNVRTPDMTLGDMEAQAAALRLGGRRIAQLCARHGLETVVKAMEAIIRDGEEKAYQELRKLPHGVFEAEDYIDDDGFSDNPVYVKARITISDDSFIVDYSGSSQQAKGPINSPYSMTIAAAKVMFKAITDPSSPANEGAFRPVKVFAPEGTVFHPKPPAPVATFWEAGSFAAELIWKALAPHVPDKLTAGHFLSVCATIVGGVDDRTGEPFAIVEPQPGGWGAGYNKDGESGMVCSLDGETYIMSNEVIEVRYPIRVEQYSLNLKDKPGAGKFRGGHGIIKDYRVVNSHAIFTASFGRSKFPPWGMAGGHGGTPNYIIIYRKGKAPLKTRKAAAIQLQKGDLIRLVTGGGGGYGNPRERDRTLVLHDVRDGYITAKEARTIYGVKIGRMDRPRY</sequence>
<dbReference type="GO" id="GO:0006749">
    <property type="term" value="P:glutathione metabolic process"/>
    <property type="evidence" value="ECO:0007669"/>
    <property type="project" value="TreeGrafter"/>
</dbReference>